<evidence type="ECO:0000313" key="3">
    <source>
        <dbReference type="EMBL" id="GJF00551.1"/>
    </source>
</evidence>
<dbReference type="Pfam" id="PF01693">
    <property type="entry name" value="Cauli_VI"/>
    <property type="match status" value="1"/>
</dbReference>
<keyword evidence="4" id="KW-1185">Reference proteome</keyword>
<dbReference type="AlphaFoldDB" id="A0A9P3GRJ5"/>
<gene>
    <name evidence="3" type="ORF">PsYK624_168440</name>
</gene>
<organism evidence="3 4">
    <name type="scientific">Phanerochaete sordida</name>
    <dbReference type="NCBI Taxonomy" id="48140"/>
    <lineage>
        <taxon>Eukaryota</taxon>
        <taxon>Fungi</taxon>
        <taxon>Dikarya</taxon>
        <taxon>Basidiomycota</taxon>
        <taxon>Agaricomycotina</taxon>
        <taxon>Agaricomycetes</taxon>
        <taxon>Polyporales</taxon>
        <taxon>Phanerochaetaceae</taxon>
        <taxon>Phanerochaete</taxon>
    </lineage>
</organism>
<dbReference type="Gene3D" id="3.40.970.10">
    <property type="entry name" value="Ribonuclease H1, N-terminal domain"/>
    <property type="match status" value="1"/>
</dbReference>
<name>A0A9P3GRJ5_9APHY</name>
<dbReference type="Proteomes" id="UP000703269">
    <property type="component" value="Unassembled WGS sequence"/>
</dbReference>
<dbReference type="EMBL" id="BPQB01000165">
    <property type="protein sequence ID" value="GJF00551.1"/>
    <property type="molecule type" value="Genomic_DNA"/>
</dbReference>
<comment type="caution">
    <text evidence="3">The sequence shown here is derived from an EMBL/GenBank/DDBJ whole genome shotgun (WGS) entry which is preliminary data.</text>
</comment>
<dbReference type="InterPro" id="IPR037056">
    <property type="entry name" value="RNase_H1_N_sf"/>
</dbReference>
<feature type="compositionally biased region" description="Low complexity" evidence="1">
    <location>
        <begin position="300"/>
        <end position="337"/>
    </location>
</feature>
<evidence type="ECO:0000313" key="4">
    <source>
        <dbReference type="Proteomes" id="UP000703269"/>
    </source>
</evidence>
<feature type="region of interest" description="Disordered" evidence="1">
    <location>
        <begin position="232"/>
        <end position="337"/>
    </location>
</feature>
<reference evidence="3 4" key="1">
    <citation type="submission" date="2021-08" db="EMBL/GenBank/DDBJ databases">
        <title>Draft Genome Sequence of Phanerochaete sordida strain YK-624.</title>
        <authorList>
            <person name="Mori T."/>
            <person name="Dohra H."/>
            <person name="Suzuki T."/>
            <person name="Kawagishi H."/>
            <person name="Hirai H."/>
        </authorList>
    </citation>
    <scope>NUCLEOTIDE SEQUENCE [LARGE SCALE GENOMIC DNA]</scope>
    <source>
        <strain evidence="3 4">YK-624</strain>
    </source>
</reference>
<feature type="region of interest" description="Disordered" evidence="1">
    <location>
        <begin position="111"/>
        <end position="217"/>
    </location>
</feature>
<dbReference type="SUPFAM" id="SSF55658">
    <property type="entry name" value="L9 N-domain-like"/>
    <property type="match status" value="1"/>
</dbReference>
<proteinExistence type="predicted"/>
<accession>A0A9P3GRJ5</accession>
<feature type="compositionally biased region" description="Pro residues" evidence="1">
    <location>
        <begin position="141"/>
        <end position="159"/>
    </location>
</feature>
<feature type="compositionally biased region" description="Pro residues" evidence="1">
    <location>
        <begin position="122"/>
        <end position="133"/>
    </location>
</feature>
<feature type="domain" description="Ribonuclease H1 N-terminal" evidence="2">
    <location>
        <begin position="55"/>
        <end position="94"/>
    </location>
</feature>
<evidence type="ECO:0000259" key="2">
    <source>
        <dbReference type="Pfam" id="PF01693"/>
    </source>
</evidence>
<feature type="compositionally biased region" description="Low complexity" evidence="1">
    <location>
        <begin position="247"/>
        <end position="265"/>
    </location>
</feature>
<sequence length="405" mass="43574">MSSDVAPRWKWIFPDWPEPGYYRGGWILDPLRYPEIDYTVQPFDQPRPRVYCDCFVVFVGRNPGLYYTWKEARKQVNDFVGCQFIRCISVKEAQVAWHLGADVLQLEQATDDLPSPASSSPSPSPSRESPPLPDYESQPASPVPPASQLPSQPVPPPASPSAAEPREGTPIPSENPPLASSQPVPPAKSRTVITISSDEDEIRPMPVRFKGKNVMRVRTPAVLSALTKLQSAMAPFPPSSPGDEQPSSRASAPSTRSTTLSSASSEETKGSVIDIDDDDDSAIDIDDVDQGGPKAPFTQAAAPSPLASAPGPSSSLATAAGPSSSLAASSFAPSPSVATTVRGPHYPFVWVVLRGRRPGVYRTHALAMAKCGPFAEGKIVSSRSESHGQRTFTREFMKGRVVRLK</sequence>
<protein>
    <recommendedName>
        <fullName evidence="2">Ribonuclease H1 N-terminal domain-containing protein</fullName>
    </recommendedName>
</protein>
<dbReference type="InterPro" id="IPR011320">
    <property type="entry name" value="RNase_H1_N"/>
</dbReference>
<dbReference type="PRINTS" id="PR01217">
    <property type="entry name" value="PRICHEXTENSN"/>
</dbReference>
<evidence type="ECO:0000256" key="1">
    <source>
        <dbReference type="SAM" id="MobiDB-lite"/>
    </source>
</evidence>
<dbReference type="OrthoDB" id="2676387at2759"/>
<dbReference type="InterPro" id="IPR009027">
    <property type="entry name" value="Ribosomal_bL9/RNase_H1_N"/>
</dbReference>
<feature type="compositionally biased region" description="Acidic residues" evidence="1">
    <location>
        <begin position="274"/>
        <end position="289"/>
    </location>
</feature>